<keyword evidence="4 12" id="KW-0547">Nucleotide-binding</keyword>
<dbReference type="Pfam" id="PF18074">
    <property type="entry name" value="PriA_C"/>
    <property type="match status" value="1"/>
</dbReference>
<dbReference type="RefSeq" id="WP_092859544.1">
    <property type="nucleotide sequence ID" value="NZ_FOQH01000004.1"/>
</dbReference>
<dbReference type="GO" id="GO:0003677">
    <property type="term" value="F:DNA binding"/>
    <property type="evidence" value="ECO:0007669"/>
    <property type="project" value="UniProtKB-UniRule"/>
</dbReference>
<evidence type="ECO:0000256" key="11">
    <source>
        <dbReference type="ARBA" id="ARBA00048988"/>
    </source>
</evidence>
<feature type="binding site" evidence="12">
    <location>
        <position position="492"/>
    </location>
    <ligand>
        <name>Zn(2+)</name>
        <dbReference type="ChEBI" id="CHEBI:29105"/>
        <label>2</label>
    </ligand>
</feature>
<dbReference type="GO" id="GO:0006302">
    <property type="term" value="P:double-strand break repair"/>
    <property type="evidence" value="ECO:0007669"/>
    <property type="project" value="InterPro"/>
</dbReference>
<reference evidence="15 16" key="1">
    <citation type="submission" date="2016-10" db="EMBL/GenBank/DDBJ databases">
        <authorList>
            <person name="de Groot N.N."/>
        </authorList>
    </citation>
    <scope>NUCLEOTIDE SEQUENCE [LARGE SCALE GENOMIC DNA]</scope>
    <source>
        <strain evidence="15 16">CGMCC 1.11030</strain>
    </source>
</reference>
<dbReference type="InterPro" id="IPR027417">
    <property type="entry name" value="P-loop_NTPase"/>
</dbReference>
<evidence type="ECO:0000256" key="9">
    <source>
        <dbReference type="ARBA" id="ARBA00023125"/>
    </source>
</evidence>
<feature type="binding site" evidence="12">
    <location>
        <position position="468"/>
    </location>
    <ligand>
        <name>Zn(2+)</name>
        <dbReference type="ChEBI" id="CHEBI:29105"/>
        <label>1</label>
    </ligand>
</feature>
<dbReference type="Pfam" id="PF00270">
    <property type="entry name" value="DEAD"/>
    <property type="match status" value="1"/>
</dbReference>
<dbReference type="GO" id="GO:1990077">
    <property type="term" value="C:primosome complex"/>
    <property type="evidence" value="ECO:0007669"/>
    <property type="project" value="UniProtKB-UniRule"/>
</dbReference>
<dbReference type="PANTHER" id="PTHR30580:SF0">
    <property type="entry name" value="PRIMOSOMAL PROTEIN N"/>
    <property type="match status" value="1"/>
</dbReference>
<evidence type="ECO:0000256" key="4">
    <source>
        <dbReference type="ARBA" id="ARBA00022741"/>
    </source>
</evidence>
<dbReference type="InterPro" id="IPR001650">
    <property type="entry name" value="Helicase_C-like"/>
</dbReference>
<keyword evidence="9 12" id="KW-0238">DNA-binding</keyword>
<keyword evidence="10 12" id="KW-0413">Isomerase</keyword>
<dbReference type="Proteomes" id="UP000199377">
    <property type="component" value="Unassembled WGS sequence"/>
</dbReference>
<dbReference type="OrthoDB" id="9759544at2"/>
<dbReference type="InterPro" id="IPR041236">
    <property type="entry name" value="PriA_C"/>
</dbReference>
<keyword evidence="16" id="KW-1185">Reference proteome</keyword>
<dbReference type="SMART" id="SM00487">
    <property type="entry name" value="DEXDc"/>
    <property type="match status" value="1"/>
</dbReference>
<comment type="subunit">
    <text evidence="12">Component of the replication restart primosome.</text>
</comment>
<dbReference type="InterPro" id="IPR042115">
    <property type="entry name" value="PriA_3primeBD_sf"/>
</dbReference>
<comment type="catalytic activity">
    <reaction evidence="11 12">
        <text>ATP + H2O = ADP + phosphate + H(+)</text>
        <dbReference type="Rhea" id="RHEA:13065"/>
        <dbReference type="ChEBI" id="CHEBI:15377"/>
        <dbReference type="ChEBI" id="CHEBI:15378"/>
        <dbReference type="ChEBI" id="CHEBI:30616"/>
        <dbReference type="ChEBI" id="CHEBI:43474"/>
        <dbReference type="ChEBI" id="CHEBI:456216"/>
        <dbReference type="EC" id="5.6.2.4"/>
    </reaction>
</comment>
<dbReference type="Pfam" id="PF17764">
    <property type="entry name" value="PriA_3primeBD"/>
    <property type="match status" value="1"/>
</dbReference>
<feature type="binding site" evidence="12">
    <location>
        <position position="495"/>
    </location>
    <ligand>
        <name>Zn(2+)</name>
        <dbReference type="ChEBI" id="CHEBI:29105"/>
        <label>2</label>
    </ligand>
</feature>
<evidence type="ECO:0000256" key="13">
    <source>
        <dbReference type="SAM" id="MobiDB-lite"/>
    </source>
</evidence>
<dbReference type="AlphaFoldDB" id="A0A1I3FFK0"/>
<feature type="binding site" evidence="12">
    <location>
        <position position="477"/>
    </location>
    <ligand>
        <name>Zn(2+)</name>
        <dbReference type="ChEBI" id="CHEBI:29105"/>
        <label>2</label>
    </ligand>
</feature>
<feature type="binding site" evidence="12">
    <location>
        <position position="508"/>
    </location>
    <ligand>
        <name>Zn(2+)</name>
        <dbReference type="ChEBI" id="CHEBI:29105"/>
        <label>1</label>
    </ligand>
</feature>
<keyword evidence="2 12" id="KW-0235">DNA replication</keyword>
<feature type="binding site" evidence="12">
    <location>
        <position position="474"/>
    </location>
    <ligand>
        <name>Zn(2+)</name>
        <dbReference type="ChEBI" id="CHEBI:29105"/>
        <label>2</label>
    </ligand>
</feature>
<evidence type="ECO:0000256" key="1">
    <source>
        <dbReference type="ARBA" id="ARBA00022515"/>
    </source>
</evidence>
<keyword evidence="7 12" id="KW-0862">Zinc</keyword>
<dbReference type="SUPFAM" id="SSF52540">
    <property type="entry name" value="P-loop containing nucleoside triphosphate hydrolases"/>
    <property type="match status" value="2"/>
</dbReference>
<evidence type="ECO:0000256" key="3">
    <source>
        <dbReference type="ARBA" id="ARBA00022723"/>
    </source>
</evidence>
<evidence type="ECO:0000313" key="16">
    <source>
        <dbReference type="Proteomes" id="UP000199377"/>
    </source>
</evidence>
<dbReference type="CDD" id="cd17929">
    <property type="entry name" value="DEXHc_priA"/>
    <property type="match status" value="1"/>
</dbReference>
<dbReference type="NCBIfam" id="TIGR00595">
    <property type="entry name" value="priA"/>
    <property type="match status" value="1"/>
</dbReference>
<protein>
    <recommendedName>
        <fullName evidence="12">Replication restart protein PriA</fullName>
    </recommendedName>
    <alternativeName>
        <fullName evidence="12">ATP-dependent DNA helicase PriA</fullName>
        <ecNumber evidence="12">5.6.2.4</ecNumber>
    </alternativeName>
    <alternativeName>
        <fullName evidence="12">DNA 3'-5' helicase PriA</fullName>
    </alternativeName>
</protein>
<dbReference type="InterPro" id="IPR040498">
    <property type="entry name" value="PriA_CRR"/>
</dbReference>
<dbReference type="GO" id="GO:0006310">
    <property type="term" value="P:DNA recombination"/>
    <property type="evidence" value="ECO:0007669"/>
    <property type="project" value="InterPro"/>
</dbReference>
<dbReference type="InterPro" id="IPR011545">
    <property type="entry name" value="DEAD/DEAH_box_helicase_dom"/>
</dbReference>
<keyword evidence="5 12" id="KW-0378">Hydrolase</keyword>
<evidence type="ECO:0000313" key="15">
    <source>
        <dbReference type="EMBL" id="SFI09970.1"/>
    </source>
</evidence>
<evidence type="ECO:0000256" key="8">
    <source>
        <dbReference type="ARBA" id="ARBA00022840"/>
    </source>
</evidence>
<evidence type="ECO:0000256" key="10">
    <source>
        <dbReference type="ARBA" id="ARBA00023235"/>
    </source>
</evidence>
<dbReference type="PROSITE" id="PS51192">
    <property type="entry name" value="HELICASE_ATP_BIND_1"/>
    <property type="match status" value="1"/>
</dbReference>
<dbReference type="GO" id="GO:0005524">
    <property type="term" value="F:ATP binding"/>
    <property type="evidence" value="ECO:0007669"/>
    <property type="project" value="UniProtKB-UniRule"/>
</dbReference>
<evidence type="ECO:0000256" key="6">
    <source>
        <dbReference type="ARBA" id="ARBA00022806"/>
    </source>
</evidence>
<proteinExistence type="inferred from homology"/>
<dbReference type="InterPro" id="IPR005259">
    <property type="entry name" value="PriA"/>
</dbReference>
<evidence type="ECO:0000259" key="14">
    <source>
        <dbReference type="PROSITE" id="PS51192"/>
    </source>
</evidence>
<dbReference type="GO" id="GO:0043138">
    <property type="term" value="F:3'-5' DNA helicase activity"/>
    <property type="evidence" value="ECO:0007669"/>
    <property type="project" value="UniProtKB-EC"/>
</dbReference>
<sequence>MTDSGEGPAPGPVGDLFGGPEIGPAPEGGWGEGAAVAVLVPIPVDRTLDYLAPVGGCAPGDWLEVEIGPRVMLGVCWGPGTGDFDRAKLRPALRRLDLPPVSAEMRAFLERAADYTLTDFGMMARLASRAPGLREAPGARRALRRGGEPPARLTPAREKVLELVEAEPDRLWLPTELAREAGVSAAVIKGLETAGALESLEVPRDRPYAPLDPAAPRRALSEAQEEGARAMRAKVAAAAREGRFSATLLHGVTGSGKTEVYLEAAAECLAQGRQALVLLPEIALTSAFLARFRERFGAPPAEWHSAASEIERRRCWRAAASGEAQVVVGARSALFLPFADLGLIVVDEEHDGAYKQEEGVLYHARDMAVLRGSLGRAAVVLASATPSLETWVNAQAGRYDRVDLPERFGPAVLPEIKALDLRDCAPETGRWISDPLAQAVAERLQRKEQALLFLNRRGYAPLTMCRACGDPVMCPHCDAWLVEHRRRGRMVCHQCGHEAPIPSACPSCKREDKLALIGPGVERLAEEAQERFPDARIAILSSDMAESAAVVKARVEAIAAGEADLVIGTQLVAKGHNFPLLTLVGVIDADLGLRGGDLRAGERTFQLMRQVAGRAGRADRPGEALLQTYAPDHPAIDALLTGDEESFLQSEADARREAGAPPFGRYAAAIVSGPHEDRVWRTAEALARAQDLLAPARAELLGPAPAPIYRVRGRFRVRLLVKAPRGPALQPALRAWRAAVRPEPQVMVRIDIDPQSFF</sequence>
<keyword evidence="1 12" id="KW-0639">Primosome</keyword>
<comment type="function">
    <text evidence="12">Initiates the restart of stalled replication forks, which reloads the replicative helicase on sites other than the origin of replication. Recognizes and binds to abandoned replication forks and remodels them to uncover a helicase loading site. Promotes assembly of the primosome at these replication forks.</text>
</comment>
<dbReference type="NCBIfam" id="NF004070">
    <property type="entry name" value="PRK05580.2-2"/>
    <property type="match status" value="1"/>
</dbReference>
<feature type="binding site" evidence="12">
    <location>
        <position position="465"/>
    </location>
    <ligand>
        <name>Zn(2+)</name>
        <dbReference type="ChEBI" id="CHEBI:29105"/>
        <label>1</label>
    </ligand>
</feature>
<accession>A0A1I3FFK0</accession>
<dbReference type="EC" id="5.6.2.4" evidence="12"/>
<evidence type="ECO:0000256" key="5">
    <source>
        <dbReference type="ARBA" id="ARBA00022801"/>
    </source>
</evidence>
<dbReference type="GO" id="GO:0006270">
    <property type="term" value="P:DNA replication initiation"/>
    <property type="evidence" value="ECO:0007669"/>
    <property type="project" value="TreeGrafter"/>
</dbReference>
<dbReference type="Gene3D" id="3.40.50.300">
    <property type="entry name" value="P-loop containing nucleotide triphosphate hydrolases"/>
    <property type="match status" value="2"/>
</dbReference>
<comment type="similarity">
    <text evidence="12">Belongs to the helicase family. PriA subfamily.</text>
</comment>
<dbReference type="FunFam" id="3.40.50.300:FF:000489">
    <property type="entry name" value="Primosome assembly protein PriA"/>
    <property type="match status" value="1"/>
</dbReference>
<dbReference type="STRING" id="1114924.SAMN05216258_104253"/>
<dbReference type="Pfam" id="PF18319">
    <property type="entry name" value="Zn_ribbon_PriA"/>
    <property type="match status" value="1"/>
</dbReference>
<feature type="region of interest" description="Disordered" evidence="13">
    <location>
        <begin position="1"/>
        <end position="25"/>
    </location>
</feature>
<dbReference type="Gene3D" id="3.40.1440.60">
    <property type="entry name" value="PriA, 3(prime) DNA-binding domain"/>
    <property type="match status" value="1"/>
</dbReference>
<keyword evidence="6 12" id="KW-0347">Helicase</keyword>
<dbReference type="GO" id="GO:0006269">
    <property type="term" value="P:DNA replication, synthesis of primer"/>
    <property type="evidence" value="ECO:0007669"/>
    <property type="project" value="UniProtKB-KW"/>
</dbReference>
<dbReference type="HAMAP" id="MF_00983">
    <property type="entry name" value="PriA"/>
    <property type="match status" value="1"/>
</dbReference>
<feature type="compositionally biased region" description="Gly residues" evidence="13">
    <location>
        <begin position="16"/>
        <end position="25"/>
    </location>
</feature>
<dbReference type="InterPro" id="IPR014001">
    <property type="entry name" value="Helicase_ATP-bd"/>
</dbReference>
<evidence type="ECO:0000256" key="12">
    <source>
        <dbReference type="HAMAP-Rule" id="MF_00983"/>
    </source>
</evidence>
<keyword evidence="3 12" id="KW-0479">Metal-binding</keyword>
<comment type="catalytic activity">
    <reaction evidence="12">
        <text>Couples ATP hydrolysis with the unwinding of duplex DNA by translocating in the 3'-5' direction.</text>
        <dbReference type="EC" id="5.6.2.4"/>
    </reaction>
</comment>
<feature type="binding site" evidence="12">
    <location>
        <position position="505"/>
    </location>
    <ligand>
        <name>Zn(2+)</name>
        <dbReference type="ChEBI" id="CHEBI:29105"/>
        <label>1</label>
    </ligand>
</feature>
<evidence type="ECO:0000256" key="2">
    <source>
        <dbReference type="ARBA" id="ARBA00022705"/>
    </source>
</evidence>
<dbReference type="InterPro" id="IPR041222">
    <property type="entry name" value="PriA_3primeBD"/>
</dbReference>
<gene>
    <name evidence="12" type="primary">priA</name>
    <name evidence="15" type="ORF">SAMN05216258_104253</name>
</gene>
<dbReference type="SMART" id="SM00490">
    <property type="entry name" value="HELICc"/>
    <property type="match status" value="1"/>
</dbReference>
<feature type="domain" description="Helicase ATP-binding" evidence="14">
    <location>
        <begin position="238"/>
        <end position="404"/>
    </location>
</feature>
<dbReference type="GO" id="GO:0008270">
    <property type="term" value="F:zinc ion binding"/>
    <property type="evidence" value="ECO:0007669"/>
    <property type="project" value="UniProtKB-UniRule"/>
</dbReference>
<dbReference type="GO" id="GO:0016887">
    <property type="term" value="F:ATP hydrolysis activity"/>
    <property type="evidence" value="ECO:0007669"/>
    <property type="project" value="RHEA"/>
</dbReference>
<organism evidence="15 16">
    <name type="scientific">Albimonas pacifica</name>
    <dbReference type="NCBI Taxonomy" id="1114924"/>
    <lineage>
        <taxon>Bacteria</taxon>
        <taxon>Pseudomonadati</taxon>
        <taxon>Pseudomonadota</taxon>
        <taxon>Alphaproteobacteria</taxon>
        <taxon>Rhodobacterales</taxon>
        <taxon>Paracoccaceae</taxon>
        <taxon>Albimonas</taxon>
    </lineage>
</organism>
<comment type="cofactor">
    <cofactor evidence="12">
        <name>Zn(2+)</name>
        <dbReference type="ChEBI" id="CHEBI:29105"/>
    </cofactor>
    <text evidence="12">Binds 2 zinc ions per subunit.</text>
</comment>
<name>A0A1I3FFK0_9RHOB</name>
<dbReference type="EMBL" id="FOQH01000004">
    <property type="protein sequence ID" value="SFI09970.1"/>
    <property type="molecule type" value="Genomic_DNA"/>
</dbReference>
<evidence type="ECO:0000256" key="7">
    <source>
        <dbReference type="ARBA" id="ARBA00022833"/>
    </source>
</evidence>
<keyword evidence="8 12" id="KW-0067">ATP-binding</keyword>
<dbReference type="PANTHER" id="PTHR30580">
    <property type="entry name" value="PRIMOSOMAL PROTEIN N"/>
    <property type="match status" value="1"/>
</dbReference>